<dbReference type="EMBL" id="CABFNH010000002">
    <property type="protein sequence ID" value="VTZ88221.1"/>
    <property type="molecule type" value="Genomic_DNA"/>
</dbReference>
<protein>
    <submittedName>
        <fullName evidence="3">HTH-type transcriptional regulator Xre</fullName>
    </submittedName>
</protein>
<keyword evidence="1" id="KW-0238">DNA-binding</keyword>
<dbReference type="Proteomes" id="UP000365705">
    <property type="component" value="Unassembled WGS sequence"/>
</dbReference>
<evidence type="ECO:0000259" key="2">
    <source>
        <dbReference type="PROSITE" id="PS50943"/>
    </source>
</evidence>
<gene>
    <name evidence="3" type="primary">xre</name>
    <name evidence="3" type="ORF">LMUP508_00166</name>
</gene>
<dbReference type="CDD" id="cd00093">
    <property type="entry name" value="HTH_XRE"/>
    <property type="match status" value="1"/>
</dbReference>
<dbReference type="InterPro" id="IPR001387">
    <property type="entry name" value="Cro/C1-type_HTH"/>
</dbReference>
<dbReference type="GO" id="GO:0003677">
    <property type="term" value="F:DNA binding"/>
    <property type="evidence" value="ECO:0007669"/>
    <property type="project" value="UniProtKB-KW"/>
</dbReference>
<proteinExistence type="predicted"/>
<dbReference type="SUPFAM" id="SSF47413">
    <property type="entry name" value="lambda repressor-like DNA-binding domains"/>
    <property type="match status" value="1"/>
</dbReference>
<dbReference type="SMART" id="SM00530">
    <property type="entry name" value="HTH_XRE"/>
    <property type="match status" value="1"/>
</dbReference>
<name>A0A508YI96_LIMMU</name>
<dbReference type="PROSITE" id="PS50943">
    <property type="entry name" value="HTH_CROC1"/>
    <property type="match status" value="1"/>
</dbReference>
<dbReference type="RefSeq" id="WP_053069109.1">
    <property type="nucleotide sequence ID" value="NZ_CABFNH010000002.1"/>
</dbReference>
<organism evidence="3 4">
    <name type="scientific">Limosilactobacillus mucosae</name>
    <name type="common">Lactobacillus mucosae</name>
    <dbReference type="NCBI Taxonomy" id="97478"/>
    <lineage>
        <taxon>Bacteria</taxon>
        <taxon>Bacillati</taxon>
        <taxon>Bacillota</taxon>
        <taxon>Bacilli</taxon>
        <taxon>Lactobacillales</taxon>
        <taxon>Lactobacillaceae</taxon>
        <taxon>Limosilactobacillus</taxon>
    </lineage>
</organism>
<evidence type="ECO:0000313" key="4">
    <source>
        <dbReference type="Proteomes" id="UP000365705"/>
    </source>
</evidence>
<dbReference type="Gene3D" id="1.10.260.40">
    <property type="entry name" value="lambda repressor-like DNA-binding domains"/>
    <property type="match status" value="1"/>
</dbReference>
<dbReference type="InterPro" id="IPR010982">
    <property type="entry name" value="Lambda_DNA-bd_dom_sf"/>
</dbReference>
<sequence length="149" mass="17406">MNNIRFLREKNGLTQNDLGRKVGISQQSINNYENERREPKLKTWQKLADYFGVSVPYLQGISAEANPSESDWLIDPHVANQRGHGIFDDELRIKNDSLVDMLCMVYGQYRDTSPDFIREKANLTQRQKKKILDDFSDLLEREITQDLDK</sequence>
<accession>A0A508YI96</accession>
<dbReference type="PANTHER" id="PTHR46558:SF11">
    <property type="entry name" value="HTH-TYPE TRANSCRIPTIONAL REGULATOR XRE"/>
    <property type="match status" value="1"/>
</dbReference>
<evidence type="ECO:0000256" key="1">
    <source>
        <dbReference type="ARBA" id="ARBA00023125"/>
    </source>
</evidence>
<dbReference type="Pfam" id="PF01381">
    <property type="entry name" value="HTH_3"/>
    <property type="match status" value="1"/>
</dbReference>
<dbReference type="PANTHER" id="PTHR46558">
    <property type="entry name" value="TRACRIPTIONAL REGULATORY PROTEIN-RELATED-RELATED"/>
    <property type="match status" value="1"/>
</dbReference>
<dbReference type="AlphaFoldDB" id="A0A508YI96"/>
<evidence type="ECO:0000313" key="3">
    <source>
        <dbReference type="EMBL" id="VTZ88221.1"/>
    </source>
</evidence>
<feature type="domain" description="HTH cro/C1-type" evidence="2">
    <location>
        <begin position="4"/>
        <end position="58"/>
    </location>
</feature>
<reference evidence="3 4" key="1">
    <citation type="submission" date="2019-06" db="EMBL/GenBank/DDBJ databases">
        <authorList>
            <person name="Rodrigo-Torres L."/>
            <person name="Arahal R. D."/>
            <person name="Lucena T."/>
        </authorList>
    </citation>
    <scope>NUCLEOTIDE SEQUENCE [LARGE SCALE GENOMIC DNA]</scope>
    <source>
        <strain evidence="3 4">INIA P508</strain>
    </source>
</reference>